<dbReference type="PROSITE" id="PS51257">
    <property type="entry name" value="PROKAR_LIPOPROTEIN"/>
    <property type="match status" value="1"/>
</dbReference>
<dbReference type="AlphaFoldDB" id="A0A4R1CB09"/>
<dbReference type="RefSeq" id="WP_131583193.1">
    <property type="nucleotide sequence ID" value="NZ_SJZJ01000012.1"/>
</dbReference>
<evidence type="ECO:0000313" key="3">
    <source>
        <dbReference type="EMBL" id="TCJ28050.1"/>
    </source>
</evidence>
<evidence type="ECO:0000259" key="2">
    <source>
        <dbReference type="Pfam" id="PF13845"/>
    </source>
</evidence>
<keyword evidence="4" id="KW-1185">Reference proteome</keyword>
<dbReference type="InterPro" id="IPR026004">
    <property type="entry name" value="Septum_form"/>
</dbReference>
<sequence>MVQSVLRVCALAGAFALSVAALLALGGCGNGLPANIDPDQVDAVTAPADGACRVLEPADVHHASNAVRTVSCSKPHTAETYAVGELPADLADAAYDSREVARDIYRSCTDAFAKHLGADESVAMRTVLSWAEFQPSEKAWKKGARWYRCDLVGANDAVTTTRFPDLPPTTRNLLRGSKPPDRWMICARGNSIGTSTKVPCTHKHNWRAATTIKVGEPDEAYPGDRAIEVKTREYCHSSISAWLNYALDFQYAYTWFHEAEWEAGIRRSVCWARTDT</sequence>
<name>A0A4R1CB09_9ACTN</name>
<organism evidence="3 4">
    <name type="scientific">Nocardioides jejuensis</name>
    <dbReference type="NCBI Taxonomy" id="2502782"/>
    <lineage>
        <taxon>Bacteria</taxon>
        <taxon>Bacillati</taxon>
        <taxon>Actinomycetota</taxon>
        <taxon>Actinomycetes</taxon>
        <taxon>Propionibacteriales</taxon>
        <taxon>Nocardioidaceae</taxon>
        <taxon>Nocardioides</taxon>
    </lineage>
</organism>
<feature type="signal peptide" evidence="1">
    <location>
        <begin position="1"/>
        <end position="26"/>
    </location>
</feature>
<keyword evidence="1" id="KW-0732">Signal</keyword>
<reference evidence="3 4" key="1">
    <citation type="submission" date="2019-03" db="EMBL/GenBank/DDBJ databases">
        <authorList>
            <person name="Kim M.K.M."/>
        </authorList>
    </citation>
    <scope>NUCLEOTIDE SEQUENCE [LARGE SCALE GENOMIC DNA]</scope>
    <source>
        <strain evidence="3 4">18JY15-6</strain>
    </source>
</reference>
<dbReference type="EMBL" id="SJZJ01000012">
    <property type="protein sequence ID" value="TCJ28050.1"/>
    <property type="molecule type" value="Genomic_DNA"/>
</dbReference>
<dbReference type="OrthoDB" id="3381205at2"/>
<dbReference type="Proteomes" id="UP000295453">
    <property type="component" value="Unassembled WGS sequence"/>
</dbReference>
<protein>
    <recommendedName>
        <fullName evidence="2">Septum formation-related domain-containing protein</fullName>
    </recommendedName>
</protein>
<evidence type="ECO:0000256" key="1">
    <source>
        <dbReference type="SAM" id="SignalP"/>
    </source>
</evidence>
<evidence type="ECO:0000313" key="4">
    <source>
        <dbReference type="Proteomes" id="UP000295453"/>
    </source>
</evidence>
<gene>
    <name evidence="3" type="ORF">EPD65_08670</name>
</gene>
<feature type="domain" description="Septum formation-related" evidence="2">
    <location>
        <begin position="50"/>
        <end position="270"/>
    </location>
</feature>
<feature type="chain" id="PRO_5038775009" description="Septum formation-related domain-containing protein" evidence="1">
    <location>
        <begin position="27"/>
        <end position="276"/>
    </location>
</feature>
<proteinExistence type="predicted"/>
<accession>A0A4R1CB09</accession>
<comment type="caution">
    <text evidence="3">The sequence shown here is derived from an EMBL/GenBank/DDBJ whole genome shotgun (WGS) entry which is preliminary data.</text>
</comment>
<dbReference type="Pfam" id="PF13845">
    <property type="entry name" value="Septum_form"/>
    <property type="match status" value="1"/>
</dbReference>